<evidence type="ECO:0000256" key="2">
    <source>
        <dbReference type="ARBA" id="ARBA00022692"/>
    </source>
</evidence>
<dbReference type="PANTHER" id="PTHR47038">
    <property type="entry name" value="BAG-ASSOCIATED GRAM PROTEIN 1"/>
    <property type="match status" value="1"/>
</dbReference>
<dbReference type="InterPro" id="IPR000008">
    <property type="entry name" value="C2_dom"/>
</dbReference>
<reference evidence="9 10" key="1">
    <citation type="journal article" date="2014" name="Nat. Commun.">
        <title>Klebsormidium flaccidum genome reveals primary factors for plant terrestrial adaptation.</title>
        <authorList>
            <person name="Hori K."/>
            <person name="Maruyama F."/>
            <person name="Fujisawa T."/>
            <person name="Togashi T."/>
            <person name="Yamamoto N."/>
            <person name="Seo M."/>
            <person name="Sato S."/>
            <person name="Yamada T."/>
            <person name="Mori H."/>
            <person name="Tajima N."/>
            <person name="Moriyama T."/>
            <person name="Ikeuchi M."/>
            <person name="Watanabe M."/>
            <person name="Wada H."/>
            <person name="Kobayashi K."/>
            <person name="Saito M."/>
            <person name="Masuda T."/>
            <person name="Sasaki-Sekimoto Y."/>
            <person name="Mashiguchi K."/>
            <person name="Awai K."/>
            <person name="Shimojima M."/>
            <person name="Masuda S."/>
            <person name="Iwai M."/>
            <person name="Nobusawa T."/>
            <person name="Narise T."/>
            <person name="Kondo S."/>
            <person name="Saito H."/>
            <person name="Sato R."/>
            <person name="Murakawa M."/>
            <person name="Ihara Y."/>
            <person name="Oshima-Yamada Y."/>
            <person name="Ohtaka K."/>
            <person name="Satoh M."/>
            <person name="Sonobe K."/>
            <person name="Ishii M."/>
            <person name="Ohtani R."/>
            <person name="Kanamori-Sato M."/>
            <person name="Honoki R."/>
            <person name="Miyazaki D."/>
            <person name="Mochizuki H."/>
            <person name="Umetsu J."/>
            <person name="Higashi K."/>
            <person name="Shibata D."/>
            <person name="Kamiya Y."/>
            <person name="Sato N."/>
            <person name="Nakamura Y."/>
            <person name="Tabata S."/>
            <person name="Ida S."/>
            <person name="Kurokawa K."/>
            <person name="Ohta H."/>
        </authorList>
    </citation>
    <scope>NUCLEOTIDE SEQUENCE [LARGE SCALE GENOMIC DNA]</scope>
    <source>
        <strain evidence="9 10">NIES-2285</strain>
    </source>
</reference>
<dbReference type="EMBL" id="DF237310">
    <property type="protein sequence ID" value="GAQ87567.1"/>
    <property type="molecule type" value="Genomic_DNA"/>
</dbReference>
<dbReference type="PROSITE" id="PS50004">
    <property type="entry name" value="C2"/>
    <property type="match status" value="1"/>
</dbReference>
<dbReference type="Pfam" id="PF02893">
    <property type="entry name" value="GRAM"/>
    <property type="match status" value="1"/>
</dbReference>
<evidence type="ECO:0000256" key="5">
    <source>
        <dbReference type="SAM" id="MobiDB-lite"/>
    </source>
</evidence>
<gene>
    <name evidence="9" type="ORF">KFL_003610110</name>
</gene>
<dbReference type="InterPro" id="IPR004182">
    <property type="entry name" value="GRAM"/>
</dbReference>
<protein>
    <submittedName>
        <fullName evidence="9">C2 domain-containing protein</fullName>
    </submittedName>
</protein>
<dbReference type="Proteomes" id="UP000054558">
    <property type="component" value="Unassembled WGS sequence"/>
</dbReference>
<organism evidence="9 10">
    <name type="scientific">Klebsormidium nitens</name>
    <name type="common">Green alga</name>
    <name type="synonym">Ulothrix nitens</name>
    <dbReference type="NCBI Taxonomy" id="105231"/>
    <lineage>
        <taxon>Eukaryota</taxon>
        <taxon>Viridiplantae</taxon>
        <taxon>Streptophyta</taxon>
        <taxon>Klebsormidiophyceae</taxon>
        <taxon>Klebsormidiales</taxon>
        <taxon>Klebsormidiaceae</taxon>
        <taxon>Klebsormidium</taxon>
    </lineage>
</organism>
<dbReference type="PROSITE" id="PS51778">
    <property type="entry name" value="VAST"/>
    <property type="match status" value="1"/>
</dbReference>
<dbReference type="OMA" id="LIPSWWE"/>
<feature type="region of interest" description="Disordered" evidence="5">
    <location>
        <begin position="85"/>
        <end position="105"/>
    </location>
</feature>
<dbReference type="OrthoDB" id="67700at2759"/>
<evidence type="ECO:0000256" key="3">
    <source>
        <dbReference type="ARBA" id="ARBA00022989"/>
    </source>
</evidence>
<dbReference type="Pfam" id="PF16016">
    <property type="entry name" value="VASt"/>
    <property type="match status" value="1"/>
</dbReference>
<dbReference type="SUPFAM" id="SSF49562">
    <property type="entry name" value="C2 domain (Calcium/lipid-binding domain, CaLB)"/>
    <property type="match status" value="1"/>
</dbReference>
<keyword evidence="10" id="KW-1185">Reference proteome</keyword>
<comment type="subcellular location">
    <subcellularLocation>
        <location evidence="1">Membrane</location>
        <topology evidence="1">Single-pass membrane protein</topology>
    </subcellularLocation>
</comment>
<proteinExistence type="predicted"/>
<evidence type="ECO:0000256" key="4">
    <source>
        <dbReference type="ARBA" id="ARBA00023136"/>
    </source>
</evidence>
<dbReference type="InterPro" id="IPR011993">
    <property type="entry name" value="PH-like_dom_sf"/>
</dbReference>
<dbReference type="STRING" id="105231.A0A1Y1IFQ4"/>
<dbReference type="PANTHER" id="PTHR47038:SF1">
    <property type="entry name" value="BAG-ASSOCIATED GRAM PROTEIN 1"/>
    <property type="match status" value="1"/>
</dbReference>
<name>A0A1Y1IFQ4_KLENI</name>
<feature type="transmembrane region" description="Helical" evidence="6">
    <location>
        <begin position="39"/>
        <end position="60"/>
    </location>
</feature>
<feature type="domain" description="C2" evidence="7">
    <location>
        <begin position="101"/>
        <end position="226"/>
    </location>
</feature>
<dbReference type="Gene3D" id="2.30.29.30">
    <property type="entry name" value="Pleckstrin-homology domain (PH domain)/Phosphotyrosine-binding domain (PTB)"/>
    <property type="match status" value="1"/>
</dbReference>
<dbReference type="CDD" id="cd00030">
    <property type="entry name" value="C2"/>
    <property type="match status" value="1"/>
</dbReference>
<dbReference type="AlphaFoldDB" id="A0A1Y1IFQ4"/>
<dbReference type="GO" id="GO:0016020">
    <property type="term" value="C:membrane"/>
    <property type="evidence" value="ECO:0007669"/>
    <property type="project" value="UniProtKB-SubCell"/>
</dbReference>
<dbReference type="InterPro" id="IPR035892">
    <property type="entry name" value="C2_domain_sf"/>
</dbReference>
<evidence type="ECO:0000313" key="9">
    <source>
        <dbReference type="EMBL" id="GAQ87567.1"/>
    </source>
</evidence>
<keyword evidence="4 6" id="KW-0472">Membrane</keyword>
<dbReference type="InterPro" id="IPR044655">
    <property type="entry name" value="BAGP1-like"/>
</dbReference>
<evidence type="ECO:0000259" key="7">
    <source>
        <dbReference type="PROSITE" id="PS50004"/>
    </source>
</evidence>
<dbReference type="Gene3D" id="2.60.40.150">
    <property type="entry name" value="C2 domain"/>
    <property type="match status" value="1"/>
</dbReference>
<accession>A0A1Y1IFQ4</accession>
<feature type="domain" description="VASt" evidence="8">
    <location>
        <begin position="456"/>
        <end position="627"/>
    </location>
</feature>
<dbReference type="InterPro" id="IPR031968">
    <property type="entry name" value="VASt"/>
</dbReference>
<dbReference type="SMART" id="SM00568">
    <property type="entry name" value="GRAM"/>
    <property type="match status" value="1"/>
</dbReference>
<evidence type="ECO:0000313" key="10">
    <source>
        <dbReference type="Proteomes" id="UP000054558"/>
    </source>
</evidence>
<dbReference type="SMART" id="SM00239">
    <property type="entry name" value="C2"/>
    <property type="match status" value="1"/>
</dbReference>
<dbReference type="PRINTS" id="PR00360">
    <property type="entry name" value="C2DOMAIN"/>
</dbReference>
<evidence type="ECO:0000259" key="8">
    <source>
        <dbReference type="PROSITE" id="PS51778"/>
    </source>
</evidence>
<evidence type="ECO:0000256" key="1">
    <source>
        <dbReference type="ARBA" id="ARBA00004167"/>
    </source>
</evidence>
<sequence>MMMGSKPAGLAAILAPQAYSSGSILEAFQATVVPSSRELWFSFAAACAVILFYNLLRIFAGFNVEDRLTKLPEVRSQLEANLRVGPSATKRRETTDKMSSAEGDALADANGKGRTRIYTIKVELKAARNLVAANMNGTSDPYALLSCRDQKRFSSVVPSTRNPLWGETFEFLLDDLPAELTICLYDWDILWRSRGLGETTIMIDGEGEDEPDWYPLDKGQGQVQLQVTTSSHHVTFTGKDSAVTGLTMYQRRRRMSDATPALQREGTMVRQKPGPLQTIFKLPPDEIAMHTFSCAMERSFLYHGRMYVSDYHVCFNSNIFSKGIKVTIPFEDIEEIRKSYHALINPAVTIVLRVGAGGHGVPPLSSPDGRAKYKFASFWNRNHAWRVLQRSKKAYHELEKQQAHEERGTLLRASSLRDMTSAAAEAVAASPEVTLERLKTPPRPAAALEPFLSEEKLTEIIQDTLPITAADFFDYYYSDESDLTEQFRIGSRKDTNLQAERWQPSEQYGGLVRKVTFRFLCTSPMCPYDSAMTDWQHVMYDERDQVLTLEVISQAHDIPFASFFEVQNKFIVKTAGPSSCDVTAYTGVHFKKFFMLAGKIRSGALAECKDDWSLWLKLAKQELDRLKVDVPARRAEAQASGPNEVPVQDEFLGRDVSVTEFRLVEAAIEGESIELAAPIADV</sequence>
<evidence type="ECO:0000256" key="6">
    <source>
        <dbReference type="SAM" id="Phobius"/>
    </source>
</evidence>
<dbReference type="Pfam" id="PF00168">
    <property type="entry name" value="C2"/>
    <property type="match status" value="1"/>
</dbReference>
<keyword evidence="3 6" id="KW-1133">Transmembrane helix</keyword>
<keyword evidence="2 6" id="KW-0812">Transmembrane</keyword>